<comment type="caution">
    <text evidence="2">The sequence shown here is derived from an EMBL/GenBank/DDBJ whole genome shotgun (WGS) entry which is preliminary data.</text>
</comment>
<dbReference type="Gene3D" id="1.10.101.10">
    <property type="entry name" value="PGBD-like superfamily/PGBD"/>
    <property type="match status" value="1"/>
</dbReference>
<proteinExistence type="predicted"/>
<accession>A0A7X0RGF7</accession>
<name>A0A7X0RGF7_9ACTN</name>
<evidence type="ECO:0000313" key="3">
    <source>
        <dbReference type="Proteomes" id="UP000523955"/>
    </source>
</evidence>
<dbReference type="Pfam" id="PF01471">
    <property type="entry name" value="PG_binding_1"/>
    <property type="match status" value="1"/>
</dbReference>
<dbReference type="InterPro" id="IPR036366">
    <property type="entry name" value="PGBDSf"/>
</dbReference>
<dbReference type="AlphaFoldDB" id="A0A7X0RGF7"/>
<evidence type="ECO:0000259" key="1">
    <source>
        <dbReference type="Pfam" id="PF01471"/>
    </source>
</evidence>
<sequence length="228" mass="24469">MLVLAAVLGLLAGVLVAFLVPGTRTTGPSADADPLGLGVPFRDLPDCTGASILVIGFGESRAPLAAAIQDNAGADVSYLRTADSCAAVYGRETQPAPTYVAYLGPYDSPSEACAQRMTPAHRGDNVTRLRASSRIHVQCICELPTETFPELAVGRPQDAATQIWTRALQTTLDDIGRNPTHHINGVYDQRTADLVRTFQSFRDVADTGVTDTDTWQLIRTRACGEYDY</sequence>
<gene>
    <name evidence="2" type="ORF">H5V45_11135</name>
</gene>
<dbReference type="InterPro" id="IPR002477">
    <property type="entry name" value="Peptidoglycan-bd-like"/>
</dbReference>
<dbReference type="RefSeq" id="WP_185252983.1">
    <property type="nucleotide sequence ID" value="NZ_JACKXE010000001.1"/>
</dbReference>
<feature type="domain" description="Peptidoglycan binding-like" evidence="1">
    <location>
        <begin position="166"/>
        <end position="217"/>
    </location>
</feature>
<reference evidence="2 3" key="1">
    <citation type="submission" date="2020-08" db="EMBL/GenBank/DDBJ databases">
        <authorList>
            <person name="Seo M.-J."/>
        </authorList>
    </citation>
    <scope>NUCLEOTIDE SEQUENCE [LARGE SCALE GENOMIC DNA]</scope>
    <source>
        <strain evidence="2 3">KIGAM211</strain>
    </source>
</reference>
<keyword evidence="3" id="KW-1185">Reference proteome</keyword>
<evidence type="ECO:0000313" key="2">
    <source>
        <dbReference type="EMBL" id="MBB6627871.1"/>
    </source>
</evidence>
<dbReference type="Proteomes" id="UP000523955">
    <property type="component" value="Unassembled WGS sequence"/>
</dbReference>
<organism evidence="2 3">
    <name type="scientific">Nocardioides luti</name>
    <dbReference type="NCBI Taxonomy" id="2761101"/>
    <lineage>
        <taxon>Bacteria</taxon>
        <taxon>Bacillati</taxon>
        <taxon>Actinomycetota</taxon>
        <taxon>Actinomycetes</taxon>
        <taxon>Propionibacteriales</taxon>
        <taxon>Nocardioidaceae</taxon>
        <taxon>Nocardioides</taxon>
    </lineage>
</organism>
<protein>
    <submittedName>
        <fullName evidence="2">Peptidoglycan-binding protein</fullName>
    </submittedName>
</protein>
<dbReference type="SUPFAM" id="SSF47090">
    <property type="entry name" value="PGBD-like"/>
    <property type="match status" value="1"/>
</dbReference>
<dbReference type="InterPro" id="IPR036365">
    <property type="entry name" value="PGBD-like_sf"/>
</dbReference>
<dbReference type="EMBL" id="JACKXE010000001">
    <property type="protein sequence ID" value="MBB6627871.1"/>
    <property type="molecule type" value="Genomic_DNA"/>
</dbReference>